<evidence type="ECO:0000313" key="1">
    <source>
        <dbReference type="EMBL" id="KAF3565015.1"/>
    </source>
</evidence>
<gene>
    <name evidence="1" type="ORF">DY000_02016138</name>
</gene>
<proteinExistence type="predicted"/>
<comment type="caution">
    <text evidence="1">The sequence shown here is derived from an EMBL/GenBank/DDBJ whole genome shotgun (WGS) entry which is preliminary data.</text>
</comment>
<organism evidence="1 2">
    <name type="scientific">Brassica cretica</name>
    <name type="common">Mustard</name>
    <dbReference type="NCBI Taxonomy" id="69181"/>
    <lineage>
        <taxon>Eukaryota</taxon>
        <taxon>Viridiplantae</taxon>
        <taxon>Streptophyta</taxon>
        <taxon>Embryophyta</taxon>
        <taxon>Tracheophyta</taxon>
        <taxon>Spermatophyta</taxon>
        <taxon>Magnoliopsida</taxon>
        <taxon>eudicotyledons</taxon>
        <taxon>Gunneridae</taxon>
        <taxon>Pentapetalae</taxon>
        <taxon>rosids</taxon>
        <taxon>malvids</taxon>
        <taxon>Brassicales</taxon>
        <taxon>Brassicaceae</taxon>
        <taxon>Brassiceae</taxon>
        <taxon>Brassica</taxon>
    </lineage>
</organism>
<evidence type="ECO:0000313" key="2">
    <source>
        <dbReference type="Proteomes" id="UP000266723"/>
    </source>
</evidence>
<protein>
    <submittedName>
        <fullName evidence="1">Uncharacterized protein</fullName>
    </submittedName>
</protein>
<dbReference type="EMBL" id="QGKV02000759">
    <property type="protein sequence ID" value="KAF3565015.1"/>
    <property type="molecule type" value="Genomic_DNA"/>
</dbReference>
<keyword evidence="2" id="KW-1185">Reference proteome</keyword>
<dbReference type="Proteomes" id="UP000266723">
    <property type="component" value="Unassembled WGS sequence"/>
</dbReference>
<reference evidence="1 2" key="1">
    <citation type="journal article" date="2020" name="BMC Genomics">
        <title>Intraspecific diversification of the crop wild relative Brassica cretica Lam. using demographic model selection.</title>
        <authorList>
            <person name="Kioukis A."/>
            <person name="Michalopoulou V.A."/>
            <person name="Briers L."/>
            <person name="Pirintsos S."/>
            <person name="Studholme D.J."/>
            <person name="Pavlidis P."/>
            <person name="Sarris P.F."/>
        </authorList>
    </citation>
    <scope>NUCLEOTIDE SEQUENCE [LARGE SCALE GENOMIC DNA]</scope>
    <source>
        <strain evidence="2">cv. PFS-1207/04</strain>
    </source>
</reference>
<sequence length="109" mass="12440">MPSSDDKDRFSHDSREIALKSRRECMDSCRIDVLGEIGCFVMTEPRTCSIATQRPSLARARPLCRDRVVCVLGRYRPKRVRAQSLRTDRAWLELGRHVATKPYACSVAT</sequence>
<accession>A0ABQ7CZ86</accession>
<name>A0ABQ7CZ86_BRACR</name>